<accession>D2V780</accession>
<evidence type="ECO:0000256" key="1">
    <source>
        <dbReference type="SAM" id="MobiDB-lite"/>
    </source>
</evidence>
<dbReference type="KEGG" id="ngr:NAEGRDRAFT_64701"/>
<evidence type="ECO:0000313" key="3">
    <source>
        <dbReference type="Proteomes" id="UP000006671"/>
    </source>
</evidence>
<dbReference type="Proteomes" id="UP000006671">
    <property type="component" value="Unassembled WGS sequence"/>
</dbReference>
<sequence length="173" mass="20064">MSESESLNSITTNDDQQQIVVTEEGKSEINEEIETLGEGENNRPSPLIPKELVFDSKLIQYISEYRDEIKMKPRCDLLECEAKSLEVLINDQGFKYVTRKMMGKEHLEEAFFIEFLESYCLDYYNFINTGEELNHDEEEIQTPEEDTSSSTTKVQSNVVIEELTNTEDLKQNE</sequence>
<feature type="compositionally biased region" description="Acidic residues" evidence="1">
    <location>
        <begin position="136"/>
        <end position="147"/>
    </location>
</feature>
<name>D2V780_NAEGR</name>
<dbReference type="EMBL" id="GG738855">
    <property type="protein sequence ID" value="EFC47210.1"/>
    <property type="molecule type" value="Genomic_DNA"/>
</dbReference>
<proteinExistence type="predicted"/>
<dbReference type="AlphaFoldDB" id="D2V780"/>
<feature type="region of interest" description="Disordered" evidence="1">
    <location>
        <begin position="1"/>
        <end position="44"/>
    </location>
</feature>
<keyword evidence="3" id="KW-1185">Reference proteome</keyword>
<reference evidence="2 3" key="1">
    <citation type="journal article" date="2010" name="Cell">
        <title>The genome of Naegleria gruberi illuminates early eukaryotic versatility.</title>
        <authorList>
            <person name="Fritz-Laylin L.K."/>
            <person name="Prochnik S.E."/>
            <person name="Ginger M.L."/>
            <person name="Dacks J.B."/>
            <person name="Carpenter M.L."/>
            <person name="Field M.C."/>
            <person name="Kuo A."/>
            <person name="Paredez A."/>
            <person name="Chapman J."/>
            <person name="Pham J."/>
            <person name="Shu S."/>
            <person name="Neupane R."/>
            <person name="Cipriano M."/>
            <person name="Mancuso J."/>
            <person name="Tu H."/>
            <person name="Salamov A."/>
            <person name="Lindquist E."/>
            <person name="Shapiro H."/>
            <person name="Lucas S."/>
            <person name="Grigoriev I.V."/>
            <person name="Cande W.Z."/>
            <person name="Fulton C."/>
            <person name="Rokhsar D.S."/>
            <person name="Dawson S.C."/>
        </authorList>
    </citation>
    <scope>NUCLEOTIDE SEQUENCE [LARGE SCALE GENOMIC DNA]</scope>
    <source>
        <strain evidence="2 3">NEG-M</strain>
    </source>
</reference>
<dbReference type="OrthoDB" id="10261422at2759"/>
<feature type="region of interest" description="Disordered" evidence="1">
    <location>
        <begin position="136"/>
        <end position="157"/>
    </location>
</feature>
<dbReference type="GeneID" id="8861394"/>
<dbReference type="SUPFAM" id="SSF161266">
    <property type="entry name" value="Gam-like"/>
    <property type="match status" value="1"/>
</dbReference>
<feature type="compositionally biased region" description="Polar residues" evidence="1">
    <location>
        <begin position="1"/>
        <end position="20"/>
    </location>
</feature>
<gene>
    <name evidence="2" type="ORF">NAEGRDRAFT_64701</name>
</gene>
<protein>
    <submittedName>
        <fullName evidence="2">Predicted protein</fullName>
    </submittedName>
</protein>
<dbReference type="VEuPathDB" id="AmoebaDB:NAEGRDRAFT_64701"/>
<evidence type="ECO:0000313" key="2">
    <source>
        <dbReference type="EMBL" id="EFC47210.1"/>
    </source>
</evidence>
<dbReference type="InParanoid" id="D2V780"/>
<organism evidence="3">
    <name type="scientific">Naegleria gruberi</name>
    <name type="common">Amoeba</name>
    <dbReference type="NCBI Taxonomy" id="5762"/>
    <lineage>
        <taxon>Eukaryota</taxon>
        <taxon>Discoba</taxon>
        <taxon>Heterolobosea</taxon>
        <taxon>Tetramitia</taxon>
        <taxon>Eutetramitia</taxon>
        <taxon>Vahlkampfiidae</taxon>
        <taxon>Naegleria</taxon>
    </lineage>
</organism>
<feature type="compositionally biased region" description="Polar residues" evidence="1">
    <location>
        <begin position="148"/>
        <end position="157"/>
    </location>
</feature>
<dbReference type="RefSeq" id="XP_002679954.1">
    <property type="nucleotide sequence ID" value="XM_002679908.1"/>
</dbReference>